<evidence type="ECO:0000313" key="2">
    <source>
        <dbReference type="EMBL" id="MFD2522941.1"/>
    </source>
</evidence>
<evidence type="ECO:0000313" key="3">
    <source>
        <dbReference type="Proteomes" id="UP001597510"/>
    </source>
</evidence>
<proteinExistence type="predicted"/>
<accession>A0ABW5JA67</accession>
<feature type="signal peptide" evidence="1">
    <location>
        <begin position="1"/>
        <end position="19"/>
    </location>
</feature>
<gene>
    <name evidence="2" type="ORF">ACFSR2_18725</name>
</gene>
<dbReference type="EMBL" id="JBHULC010000022">
    <property type="protein sequence ID" value="MFD2522941.1"/>
    <property type="molecule type" value="Genomic_DNA"/>
</dbReference>
<name>A0ABW5JA67_9BACT</name>
<evidence type="ECO:0000256" key="1">
    <source>
        <dbReference type="SAM" id="SignalP"/>
    </source>
</evidence>
<comment type="caution">
    <text evidence="2">The sequence shown here is derived from an EMBL/GenBank/DDBJ whole genome shotgun (WGS) entry which is preliminary data.</text>
</comment>
<feature type="chain" id="PRO_5047109252" evidence="1">
    <location>
        <begin position="20"/>
        <end position="246"/>
    </location>
</feature>
<dbReference type="RefSeq" id="WP_340239637.1">
    <property type="nucleotide sequence ID" value="NZ_JBBEWC010000013.1"/>
</dbReference>
<dbReference type="Proteomes" id="UP001597510">
    <property type="component" value="Unassembled WGS sequence"/>
</dbReference>
<sequence>MKATFFAAATLLSITTAFAQDNKVQDAILVNNLPNGYGTPSGTLATMNAYDTRYEGTKGSKYFINEWLTGELIFVKENTKAPKTVPLKYDTHTKEVLFKRSVGDSIVVNPNQIKGFIINDTKNNTSYPFVKVEGIRTEGGMVPVCYLMVLYKNKTSLLKYVSKIMQKANYSGAFSVDRRYDAYEDNSEYFIQKPDGSLSRTKLKKSSVIKALDDKKDQLEAYIKKENITFKNEYDLSRVVDYYNSL</sequence>
<keyword evidence="3" id="KW-1185">Reference proteome</keyword>
<protein>
    <submittedName>
        <fullName evidence="2">Uncharacterized protein</fullName>
    </submittedName>
</protein>
<keyword evidence="1" id="KW-0732">Signal</keyword>
<organism evidence="2 3">
    <name type="scientific">Emticicia soli</name>
    <dbReference type="NCBI Taxonomy" id="2027878"/>
    <lineage>
        <taxon>Bacteria</taxon>
        <taxon>Pseudomonadati</taxon>
        <taxon>Bacteroidota</taxon>
        <taxon>Cytophagia</taxon>
        <taxon>Cytophagales</taxon>
        <taxon>Leadbetterellaceae</taxon>
        <taxon>Emticicia</taxon>
    </lineage>
</organism>
<reference evidence="3" key="1">
    <citation type="journal article" date="2019" name="Int. J. Syst. Evol. Microbiol.">
        <title>The Global Catalogue of Microorganisms (GCM) 10K type strain sequencing project: providing services to taxonomists for standard genome sequencing and annotation.</title>
        <authorList>
            <consortium name="The Broad Institute Genomics Platform"/>
            <consortium name="The Broad Institute Genome Sequencing Center for Infectious Disease"/>
            <person name="Wu L."/>
            <person name="Ma J."/>
        </authorList>
    </citation>
    <scope>NUCLEOTIDE SEQUENCE [LARGE SCALE GENOMIC DNA]</scope>
    <source>
        <strain evidence="3">KCTC 52344</strain>
    </source>
</reference>